<dbReference type="InterPro" id="IPR036388">
    <property type="entry name" value="WH-like_DNA-bd_sf"/>
</dbReference>
<dbReference type="SMART" id="SM01134">
    <property type="entry name" value="DeoRC"/>
    <property type="match status" value="1"/>
</dbReference>
<dbReference type="PROSITE" id="PS00894">
    <property type="entry name" value="HTH_DEOR_1"/>
    <property type="match status" value="1"/>
</dbReference>
<dbReference type="GO" id="GO:0003677">
    <property type="term" value="F:DNA binding"/>
    <property type="evidence" value="ECO:0007669"/>
    <property type="project" value="UniProtKB-KW"/>
</dbReference>
<dbReference type="InterPro" id="IPR001034">
    <property type="entry name" value="DeoR_HTH"/>
</dbReference>
<feature type="domain" description="HTH deoR-type" evidence="4">
    <location>
        <begin position="8"/>
        <end position="63"/>
    </location>
</feature>
<dbReference type="FunCoup" id="E8N0P6">
    <property type="interactions" value="1"/>
</dbReference>
<dbReference type="Gene3D" id="3.40.50.1360">
    <property type="match status" value="1"/>
</dbReference>
<dbReference type="HOGENOM" id="CLU_060699_0_1_0"/>
<dbReference type="InterPro" id="IPR037171">
    <property type="entry name" value="NagB/RpiA_transferase-like"/>
</dbReference>
<dbReference type="InterPro" id="IPR050313">
    <property type="entry name" value="Carb_Metab_HTH_regulators"/>
</dbReference>
<dbReference type="Pfam" id="PF00455">
    <property type="entry name" value="DeoRC"/>
    <property type="match status" value="1"/>
</dbReference>
<evidence type="ECO:0000256" key="1">
    <source>
        <dbReference type="ARBA" id="ARBA00023015"/>
    </source>
</evidence>
<dbReference type="InterPro" id="IPR014036">
    <property type="entry name" value="DeoR-like_C"/>
</dbReference>
<accession>E8N0P6</accession>
<dbReference type="EMBL" id="AP012029">
    <property type="protein sequence ID" value="BAJ62441.1"/>
    <property type="molecule type" value="Genomic_DNA"/>
</dbReference>
<dbReference type="eggNOG" id="COG1349">
    <property type="taxonomic scope" value="Bacteria"/>
</dbReference>
<keyword evidence="3" id="KW-0804">Transcription</keyword>
<dbReference type="PANTHER" id="PTHR30363">
    <property type="entry name" value="HTH-TYPE TRANSCRIPTIONAL REGULATOR SRLR-RELATED"/>
    <property type="match status" value="1"/>
</dbReference>
<dbReference type="InParanoid" id="E8N0P6"/>
<keyword evidence="2" id="KW-0238">DNA-binding</keyword>
<name>E8N0P6_ANATU</name>
<evidence type="ECO:0000313" key="6">
    <source>
        <dbReference type="Proteomes" id="UP000008922"/>
    </source>
</evidence>
<dbReference type="Proteomes" id="UP000008922">
    <property type="component" value="Chromosome"/>
</dbReference>
<dbReference type="AlphaFoldDB" id="E8N0P6"/>
<dbReference type="SUPFAM" id="SSF46785">
    <property type="entry name" value="Winged helix' DNA-binding domain"/>
    <property type="match status" value="1"/>
</dbReference>
<dbReference type="InterPro" id="IPR036390">
    <property type="entry name" value="WH_DNA-bd_sf"/>
</dbReference>
<dbReference type="Gene3D" id="1.10.10.10">
    <property type="entry name" value="Winged helix-like DNA-binding domain superfamily/Winged helix DNA-binding domain"/>
    <property type="match status" value="1"/>
</dbReference>
<dbReference type="GO" id="GO:0003700">
    <property type="term" value="F:DNA-binding transcription factor activity"/>
    <property type="evidence" value="ECO:0007669"/>
    <property type="project" value="InterPro"/>
</dbReference>
<dbReference type="PROSITE" id="PS51000">
    <property type="entry name" value="HTH_DEOR_2"/>
    <property type="match status" value="1"/>
</dbReference>
<proteinExistence type="predicted"/>
<dbReference type="SUPFAM" id="SSF100950">
    <property type="entry name" value="NagB/RpiA/CoA transferase-like"/>
    <property type="match status" value="1"/>
</dbReference>
<keyword evidence="6" id="KW-1185">Reference proteome</keyword>
<keyword evidence="1" id="KW-0805">Transcription regulation</keyword>
<dbReference type="RefSeq" id="WP_013558837.1">
    <property type="nucleotide sequence ID" value="NC_014960.1"/>
</dbReference>
<dbReference type="SMART" id="SM00420">
    <property type="entry name" value="HTH_DEOR"/>
    <property type="match status" value="1"/>
</dbReference>
<gene>
    <name evidence="5" type="ordered locus">ANT_04070</name>
</gene>
<dbReference type="OrthoDB" id="9797223at2"/>
<dbReference type="InterPro" id="IPR018356">
    <property type="entry name" value="Tscrpt_reg_HTH_DeoR_CS"/>
</dbReference>
<evidence type="ECO:0000256" key="2">
    <source>
        <dbReference type="ARBA" id="ARBA00023125"/>
    </source>
</evidence>
<evidence type="ECO:0000259" key="4">
    <source>
        <dbReference type="PROSITE" id="PS51000"/>
    </source>
</evidence>
<dbReference type="Pfam" id="PF08220">
    <property type="entry name" value="HTH_DeoR"/>
    <property type="match status" value="1"/>
</dbReference>
<reference evidence="5 6" key="1">
    <citation type="submission" date="2010-12" db="EMBL/GenBank/DDBJ databases">
        <title>Whole genome sequence of Anaerolinea thermophila UNI-1.</title>
        <authorList>
            <person name="Narita-Yamada S."/>
            <person name="Kishi E."/>
            <person name="Watanabe Y."/>
            <person name="Takasaki K."/>
            <person name="Ankai A."/>
            <person name="Oguchi A."/>
            <person name="Fukui S."/>
            <person name="Takahashi M."/>
            <person name="Yashiro I."/>
            <person name="Hosoyama A."/>
            <person name="Sekiguchi Y."/>
            <person name="Hanada S."/>
            <person name="Fujita N."/>
        </authorList>
    </citation>
    <scope>NUCLEOTIDE SEQUENCE [LARGE SCALE GENOMIC DNA]</scope>
    <source>
        <strain evidence="6">DSM 14523 / JCM 11388 / NBRC 100420 / UNI-1</strain>
    </source>
</reference>
<sequence length="258" mass="28211">MDIPSLSNIERQQAILALLQRQQRVKIAQICEEFAVSEATARRDLEALASQGLIQRVHGGAIPLQPAAPEPPLLERSHEQADEKARIGRLAATLVQDGETVFLGSGTTVLEIAKHLRERKGLTIITNSLPVVNLFAGMEHIQVVCLGGILRDSELSFIGHITEQALSEVRADKVFLGVRAVDLEHGLTNDYLPETMTDRAILKIGREVIVVADHTKCCRVSTAFLAPLTSMHTFITTQEADESFISALQELGVRVLLA</sequence>
<organism evidence="5 6">
    <name type="scientific">Anaerolinea thermophila (strain DSM 14523 / JCM 11388 / NBRC 100420 / UNI-1)</name>
    <dbReference type="NCBI Taxonomy" id="926569"/>
    <lineage>
        <taxon>Bacteria</taxon>
        <taxon>Bacillati</taxon>
        <taxon>Chloroflexota</taxon>
        <taxon>Anaerolineae</taxon>
        <taxon>Anaerolineales</taxon>
        <taxon>Anaerolineaceae</taxon>
        <taxon>Anaerolinea</taxon>
    </lineage>
</organism>
<dbReference type="STRING" id="926569.ANT_04070"/>
<dbReference type="PRINTS" id="PR00037">
    <property type="entry name" value="HTHLACR"/>
</dbReference>
<protein>
    <submittedName>
        <fullName evidence="5">DeoR family transcriptional regulator</fullName>
    </submittedName>
</protein>
<dbReference type="PANTHER" id="PTHR30363:SF44">
    <property type="entry name" value="AGA OPERON TRANSCRIPTIONAL REPRESSOR-RELATED"/>
    <property type="match status" value="1"/>
</dbReference>
<dbReference type="KEGG" id="atm:ANT_04070"/>
<evidence type="ECO:0000313" key="5">
    <source>
        <dbReference type="EMBL" id="BAJ62441.1"/>
    </source>
</evidence>
<evidence type="ECO:0000256" key="3">
    <source>
        <dbReference type="ARBA" id="ARBA00023163"/>
    </source>
</evidence>